<evidence type="ECO:0000256" key="3">
    <source>
        <dbReference type="ARBA" id="ARBA00023163"/>
    </source>
</evidence>
<dbReference type="Gene3D" id="1.10.10.10">
    <property type="entry name" value="Winged helix-like DNA-binding domain superfamily/Winged helix DNA-binding domain"/>
    <property type="match status" value="1"/>
</dbReference>
<dbReference type="InterPro" id="IPR011991">
    <property type="entry name" value="ArsR-like_HTH"/>
</dbReference>
<organism evidence="5 6">
    <name type="scientific">Rhizobium multihospitium</name>
    <dbReference type="NCBI Taxonomy" id="410764"/>
    <lineage>
        <taxon>Bacteria</taxon>
        <taxon>Pseudomonadati</taxon>
        <taxon>Pseudomonadota</taxon>
        <taxon>Alphaproteobacteria</taxon>
        <taxon>Hyphomicrobiales</taxon>
        <taxon>Rhizobiaceae</taxon>
        <taxon>Rhizobium/Agrobacterium group</taxon>
        <taxon>Rhizobium</taxon>
    </lineage>
</organism>
<dbReference type="InterPro" id="IPR051011">
    <property type="entry name" value="Metal_resp_trans_reg"/>
</dbReference>
<dbReference type="InterPro" id="IPR001845">
    <property type="entry name" value="HTH_ArsR_DNA-bd_dom"/>
</dbReference>
<dbReference type="PRINTS" id="PR00778">
    <property type="entry name" value="HTHARSR"/>
</dbReference>
<dbReference type="OrthoDB" id="194599at2"/>
<protein>
    <submittedName>
        <fullName evidence="5">ArsR family transcriptional regulator</fullName>
    </submittedName>
</protein>
<keyword evidence="1" id="KW-0805">Transcription regulation</keyword>
<name>A0A1C3WMR6_9HYPH</name>
<keyword evidence="6" id="KW-1185">Reference proteome</keyword>
<dbReference type="GO" id="GO:0003700">
    <property type="term" value="F:DNA-binding transcription factor activity"/>
    <property type="evidence" value="ECO:0007669"/>
    <property type="project" value="InterPro"/>
</dbReference>
<evidence type="ECO:0000313" key="6">
    <source>
        <dbReference type="Proteomes" id="UP000199101"/>
    </source>
</evidence>
<dbReference type="NCBIfam" id="NF033788">
    <property type="entry name" value="HTH_metalloreg"/>
    <property type="match status" value="1"/>
</dbReference>
<reference evidence="6" key="1">
    <citation type="submission" date="2016-08" db="EMBL/GenBank/DDBJ databases">
        <authorList>
            <person name="Varghese N."/>
            <person name="Submissions Spin"/>
        </authorList>
    </citation>
    <scope>NUCLEOTIDE SEQUENCE [LARGE SCALE GENOMIC DNA]</scope>
    <source>
        <strain evidence="6">HAMBI 2975</strain>
    </source>
</reference>
<accession>A0A1C3WMR6</accession>
<dbReference type="AlphaFoldDB" id="A0A1C3WMR6"/>
<dbReference type="PANTHER" id="PTHR43132:SF2">
    <property type="entry name" value="ARSENICAL RESISTANCE OPERON REPRESSOR ARSR-RELATED"/>
    <property type="match status" value="1"/>
</dbReference>
<dbReference type="GO" id="GO:0003677">
    <property type="term" value="F:DNA binding"/>
    <property type="evidence" value="ECO:0007669"/>
    <property type="project" value="UniProtKB-KW"/>
</dbReference>
<evidence type="ECO:0000256" key="2">
    <source>
        <dbReference type="ARBA" id="ARBA00023125"/>
    </source>
</evidence>
<dbReference type="SUPFAM" id="SSF46785">
    <property type="entry name" value="Winged helix' DNA-binding domain"/>
    <property type="match status" value="1"/>
</dbReference>
<evidence type="ECO:0000256" key="1">
    <source>
        <dbReference type="ARBA" id="ARBA00023015"/>
    </source>
</evidence>
<dbReference type="InterPro" id="IPR036390">
    <property type="entry name" value="WH_DNA-bd_sf"/>
</dbReference>
<dbReference type="EMBL" id="FMAG01000006">
    <property type="protein sequence ID" value="SCB41014.1"/>
    <property type="molecule type" value="Genomic_DNA"/>
</dbReference>
<dbReference type="Pfam" id="PF01022">
    <property type="entry name" value="HTH_5"/>
    <property type="match status" value="1"/>
</dbReference>
<proteinExistence type="predicted"/>
<dbReference type="PANTHER" id="PTHR43132">
    <property type="entry name" value="ARSENICAL RESISTANCE OPERON REPRESSOR ARSR-RELATED"/>
    <property type="match status" value="1"/>
</dbReference>
<dbReference type="CDD" id="cd00090">
    <property type="entry name" value="HTH_ARSR"/>
    <property type="match status" value="1"/>
</dbReference>
<dbReference type="PROSITE" id="PS50987">
    <property type="entry name" value="HTH_ARSR_2"/>
    <property type="match status" value="1"/>
</dbReference>
<dbReference type="STRING" id="410764.GA0061103_5738"/>
<dbReference type="Proteomes" id="UP000199101">
    <property type="component" value="Unassembled WGS sequence"/>
</dbReference>
<feature type="domain" description="HTH arsR-type" evidence="4">
    <location>
        <begin position="7"/>
        <end position="101"/>
    </location>
</feature>
<sequence length="101" mass="11321">MTDFMLEMQEKAGGAADFLSGLANPSRLLILCQLASGEKSVTALIAETSIGQTSMSQHLAKLKKEGLVDYRRDHRTLYYYISDPAALEIMQVLYNRFCKKD</sequence>
<evidence type="ECO:0000313" key="5">
    <source>
        <dbReference type="EMBL" id="SCB41014.1"/>
    </source>
</evidence>
<dbReference type="RefSeq" id="WP_092715417.1">
    <property type="nucleotide sequence ID" value="NZ_FMAG01000006.1"/>
</dbReference>
<dbReference type="SMART" id="SM00418">
    <property type="entry name" value="HTH_ARSR"/>
    <property type="match status" value="1"/>
</dbReference>
<keyword evidence="3" id="KW-0804">Transcription</keyword>
<gene>
    <name evidence="5" type="ORF">GA0061103_5738</name>
</gene>
<dbReference type="InterPro" id="IPR036388">
    <property type="entry name" value="WH-like_DNA-bd_sf"/>
</dbReference>
<evidence type="ECO:0000259" key="4">
    <source>
        <dbReference type="PROSITE" id="PS50987"/>
    </source>
</evidence>
<keyword evidence="2" id="KW-0238">DNA-binding</keyword>